<evidence type="ECO:0000313" key="2">
    <source>
        <dbReference type="Ensembl" id="ENSMMOP00000011297.1"/>
    </source>
</evidence>
<feature type="compositionally biased region" description="Polar residues" evidence="1">
    <location>
        <begin position="356"/>
        <end position="381"/>
    </location>
</feature>
<dbReference type="PANTHER" id="PTHR45913">
    <property type="entry name" value="EPM2A-INTERACTING PROTEIN 1"/>
    <property type="match status" value="1"/>
</dbReference>
<reference evidence="2" key="2">
    <citation type="submission" date="2025-09" db="UniProtKB">
        <authorList>
            <consortium name="Ensembl"/>
        </authorList>
    </citation>
    <scope>IDENTIFICATION</scope>
</reference>
<evidence type="ECO:0000256" key="1">
    <source>
        <dbReference type="SAM" id="MobiDB-lite"/>
    </source>
</evidence>
<dbReference type="PANTHER" id="PTHR45913:SF11">
    <property type="entry name" value="EPM2A-INTERACTING PROTEIN 1"/>
    <property type="match status" value="1"/>
</dbReference>
<dbReference type="AlphaFoldDB" id="A0A3Q3WGI8"/>
<name>A0A3Q3WGI8_MOLML</name>
<dbReference type="STRING" id="94237.ENSMMOP00000011297"/>
<keyword evidence="3" id="KW-1185">Reference proteome</keyword>
<evidence type="ECO:0000313" key="3">
    <source>
        <dbReference type="Proteomes" id="UP000261620"/>
    </source>
</evidence>
<accession>A0A3Q3WGI8</accession>
<organism evidence="2 3">
    <name type="scientific">Mola mola</name>
    <name type="common">Ocean sunfish</name>
    <name type="synonym">Tetraodon mola</name>
    <dbReference type="NCBI Taxonomy" id="94237"/>
    <lineage>
        <taxon>Eukaryota</taxon>
        <taxon>Metazoa</taxon>
        <taxon>Chordata</taxon>
        <taxon>Craniata</taxon>
        <taxon>Vertebrata</taxon>
        <taxon>Euteleostomi</taxon>
        <taxon>Actinopterygii</taxon>
        <taxon>Neopterygii</taxon>
        <taxon>Teleostei</taxon>
        <taxon>Neoteleostei</taxon>
        <taxon>Acanthomorphata</taxon>
        <taxon>Eupercaria</taxon>
        <taxon>Tetraodontiformes</taxon>
        <taxon>Molidae</taxon>
        <taxon>Mola</taxon>
    </lineage>
</organism>
<dbReference type="Ensembl" id="ENSMMOT00000011493.1">
    <property type="protein sequence ID" value="ENSMMOP00000011297.1"/>
    <property type="gene ID" value="ENSMMOG00000008693.1"/>
</dbReference>
<feature type="region of interest" description="Disordered" evidence="1">
    <location>
        <begin position="353"/>
        <end position="381"/>
    </location>
</feature>
<dbReference type="Proteomes" id="UP000261620">
    <property type="component" value="Unplaced"/>
</dbReference>
<sequence length="381" mass="43547">MSKTRKFDTEDRKINKKWEAEYLFVLQVERPVCLLCYEVVSVMEYNLRTSTRNTEQSMLLLPLPAELPELQCFSESAFLKYCMLKVCEQVCEQVCPDQMQAFSNIYLTKNTIANRVKELANNLTAQLAEETHGYLFIIKIIYPGKSLVGLVKEKLNKSNCLTPLITYHFIIHQEAPCGKVLELDNIMATAVKTFNFIQARGLNHRQFQLFLREVHSRKNCTSYMCDLITAFFVYFPVCQSISASFPGAFSCICLATKLTRLINEFDQCFGMFSSFTSDLYSAPHVLQMELIDLQSDSYLRAKFQDMPQLRLHAACVLSMFGSTYLCEQLFSVMNLNKTKHRSRIATAQDMKPDIDSLTSGKRCQTSGQKTNSDPSTMSLSL</sequence>
<dbReference type="OMA" id="EETHGYL"/>
<protein>
    <recommendedName>
        <fullName evidence="4">HAT C-terminal dimerisation domain-containing protein</fullName>
    </recommendedName>
</protein>
<evidence type="ECO:0008006" key="4">
    <source>
        <dbReference type="Google" id="ProtNLM"/>
    </source>
</evidence>
<reference evidence="2" key="1">
    <citation type="submission" date="2025-08" db="UniProtKB">
        <authorList>
            <consortium name="Ensembl"/>
        </authorList>
    </citation>
    <scope>IDENTIFICATION</scope>
</reference>
<proteinExistence type="predicted"/>